<dbReference type="GO" id="GO:0016020">
    <property type="term" value="C:membrane"/>
    <property type="evidence" value="ECO:0007669"/>
    <property type="project" value="UniProtKB-SubCell"/>
</dbReference>
<evidence type="ECO:0000256" key="1">
    <source>
        <dbReference type="ARBA" id="ARBA00004370"/>
    </source>
</evidence>
<keyword evidence="9" id="KW-1185">Reference proteome</keyword>
<dbReference type="SMART" id="SM00198">
    <property type="entry name" value="SCP"/>
    <property type="match status" value="1"/>
</dbReference>
<dbReference type="PRINTS" id="PR00838">
    <property type="entry name" value="V5ALLERGEN"/>
</dbReference>
<dbReference type="Proteomes" id="UP000694398">
    <property type="component" value="Unassembled WGS sequence"/>
</dbReference>
<dbReference type="Ensembl" id="ENSCLAT00000009260.1">
    <property type="protein sequence ID" value="ENSCLAP00000009131.1"/>
    <property type="gene ID" value="ENSCLAG00000006364.1"/>
</dbReference>
<keyword evidence="5" id="KW-0812">Transmembrane</keyword>
<feature type="transmembrane region" description="Helical" evidence="5">
    <location>
        <begin position="241"/>
        <end position="260"/>
    </location>
</feature>
<evidence type="ECO:0000259" key="7">
    <source>
        <dbReference type="SMART" id="SM00198"/>
    </source>
</evidence>
<dbReference type="PRINTS" id="PR00837">
    <property type="entry name" value="V5TPXLIKE"/>
</dbReference>
<dbReference type="AlphaFoldDB" id="A0A8C2V2G7"/>
<dbReference type="PROSITE" id="PS01009">
    <property type="entry name" value="CRISP_1"/>
    <property type="match status" value="1"/>
</dbReference>
<evidence type="ECO:0000256" key="6">
    <source>
        <dbReference type="SAM" id="SignalP"/>
    </source>
</evidence>
<comment type="subcellular location">
    <subcellularLocation>
        <location evidence="1">Membrane</location>
    </subcellularLocation>
</comment>
<dbReference type="OrthoDB" id="43654at2759"/>
<dbReference type="InterPro" id="IPR034121">
    <property type="entry name" value="SCP_GLIPR-1-like"/>
</dbReference>
<feature type="domain" description="SCP" evidence="7">
    <location>
        <begin position="38"/>
        <end position="188"/>
    </location>
</feature>
<dbReference type="RefSeq" id="XP_005374392.1">
    <property type="nucleotide sequence ID" value="XM_005374335.2"/>
</dbReference>
<evidence type="ECO:0000256" key="3">
    <source>
        <dbReference type="ARBA" id="ARBA00022729"/>
    </source>
</evidence>
<protein>
    <submittedName>
        <fullName evidence="8">GLI pathosis related 1</fullName>
    </submittedName>
</protein>
<reference evidence="8" key="1">
    <citation type="submission" date="2025-08" db="UniProtKB">
        <authorList>
            <consortium name="Ensembl"/>
        </authorList>
    </citation>
    <scope>IDENTIFICATION</scope>
</reference>
<dbReference type="Pfam" id="PF00188">
    <property type="entry name" value="CAP"/>
    <property type="match status" value="1"/>
</dbReference>
<dbReference type="InterPro" id="IPR014044">
    <property type="entry name" value="CAP_dom"/>
</dbReference>
<dbReference type="FunFam" id="3.40.33.10:FF:000008">
    <property type="entry name" value="GLI pathogenesis-related 1 (Glioma)"/>
    <property type="match status" value="1"/>
</dbReference>
<keyword evidence="5" id="KW-1133">Transmembrane helix</keyword>
<sequence length="271" mass="30858">MPATPSMWVTLVTLARMISFVCSYSYSANTLPDIDNEDFIKDCVRIHNKFRSEVNPTASDMLYMTWDPALAQIAKAWAKHCHFDHNPQLKSHKLHPNFNSLGENIWTGSVSLFSVSSAISNWYSEIQAYDFSTRKCKKVCGHYTQVVWAESYKVGCAVQFCPRVSGFDSLSNGAHFICDYGPPGNYPTWPYKKGATCSACSTNDTCLDNLCVNPQRDKVTRYYSTVYPSWPIYSRNRYTSLFLIVNPPIILLSVIITLWVKHKYPNLVLLE</sequence>
<dbReference type="OMA" id="NEIQYYD"/>
<accession>A0A8C2V2G7</accession>
<dbReference type="GO" id="GO:0005576">
    <property type="term" value="C:extracellular region"/>
    <property type="evidence" value="ECO:0007669"/>
    <property type="project" value="InterPro"/>
</dbReference>
<feature type="signal peptide" evidence="6">
    <location>
        <begin position="1"/>
        <end position="23"/>
    </location>
</feature>
<dbReference type="CTD" id="11010"/>
<gene>
    <name evidence="8" type="primary">GLIPR1</name>
</gene>
<dbReference type="InterPro" id="IPR002413">
    <property type="entry name" value="V5_allergen-like"/>
</dbReference>
<dbReference type="PANTHER" id="PTHR10334">
    <property type="entry name" value="CYSTEINE-RICH SECRETORY PROTEIN-RELATED"/>
    <property type="match status" value="1"/>
</dbReference>
<dbReference type="CDD" id="cd05385">
    <property type="entry name" value="CAP_GLIPR1-like"/>
    <property type="match status" value="1"/>
</dbReference>
<keyword evidence="3 6" id="KW-0732">Signal</keyword>
<reference evidence="8" key="2">
    <citation type="submission" date="2025-09" db="UniProtKB">
        <authorList>
            <consortium name="Ensembl"/>
        </authorList>
    </citation>
    <scope>IDENTIFICATION</scope>
</reference>
<proteinExistence type="inferred from homology"/>
<keyword evidence="4 5" id="KW-0472">Membrane</keyword>
<evidence type="ECO:0000313" key="8">
    <source>
        <dbReference type="Ensembl" id="ENSCLAP00000009131.1"/>
    </source>
</evidence>
<evidence type="ECO:0000256" key="5">
    <source>
        <dbReference type="SAM" id="Phobius"/>
    </source>
</evidence>
<dbReference type="InterPro" id="IPR018244">
    <property type="entry name" value="Allrgn_V5/Tpx1_CS"/>
</dbReference>
<name>A0A8C2V2G7_CHILA</name>
<dbReference type="SUPFAM" id="SSF55797">
    <property type="entry name" value="PR-1-like"/>
    <property type="match status" value="1"/>
</dbReference>
<evidence type="ECO:0000256" key="2">
    <source>
        <dbReference type="ARBA" id="ARBA00009923"/>
    </source>
</evidence>
<evidence type="ECO:0000313" key="9">
    <source>
        <dbReference type="Proteomes" id="UP000694398"/>
    </source>
</evidence>
<feature type="chain" id="PRO_5034266534" evidence="6">
    <location>
        <begin position="24"/>
        <end position="271"/>
    </location>
</feature>
<dbReference type="GeneID" id="102009571"/>
<organism evidence="8 9">
    <name type="scientific">Chinchilla lanigera</name>
    <name type="common">Long-tailed chinchilla</name>
    <name type="synonym">Chinchilla villidera</name>
    <dbReference type="NCBI Taxonomy" id="34839"/>
    <lineage>
        <taxon>Eukaryota</taxon>
        <taxon>Metazoa</taxon>
        <taxon>Chordata</taxon>
        <taxon>Craniata</taxon>
        <taxon>Vertebrata</taxon>
        <taxon>Euteleostomi</taxon>
        <taxon>Mammalia</taxon>
        <taxon>Eutheria</taxon>
        <taxon>Euarchontoglires</taxon>
        <taxon>Glires</taxon>
        <taxon>Rodentia</taxon>
        <taxon>Hystricomorpha</taxon>
        <taxon>Chinchillidae</taxon>
        <taxon>Chinchilla</taxon>
    </lineage>
</organism>
<dbReference type="Gene3D" id="3.40.33.10">
    <property type="entry name" value="CAP"/>
    <property type="match status" value="1"/>
</dbReference>
<evidence type="ECO:0000256" key="4">
    <source>
        <dbReference type="ARBA" id="ARBA00023136"/>
    </source>
</evidence>
<comment type="similarity">
    <text evidence="2">Belongs to the CRISP family.</text>
</comment>
<dbReference type="InterPro" id="IPR001283">
    <property type="entry name" value="CRISP-related"/>
</dbReference>
<dbReference type="GeneTree" id="ENSGT00940000160727"/>
<dbReference type="InterPro" id="IPR035940">
    <property type="entry name" value="CAP_sf"/>
</dbReference>